<dbReference type="OrthoDB" id="9780518at2"/>
<sequence length="337" mass="37426">MKTKKIRLSILDHSLIHPGNTARQAVMDTIAVAKLADRLGYTRFWVSEHHNTDSFASSTPEVLIAHLAGETTNMRIGAGGVMLPNYSALKVAENFRALEVLFPGRIDLGIGRASGADPKTAGLLNPYGKRTDEEFAEQLKDLVGYLHYTASDQTDTEKVYATPRTETSPPLWLLSMGGESALAAARMGTGLSFSHFMNPVSGLPGVRAYRENFRPSAEVPEPKLILGISIFCSEDRDLLMRTQATVDQTFLELTRTGKATAFSYDEVKDLSYTAEEQEIIASHRPRILSGTPDEIEQKLDQLINEFRPDELMLTTFTEGFEERIKSFELLADMYLKS</sequence>
<name>A0A1H3ZUF0_9SPHI</name>
<comment type="similarity">
    <text evidence="1">To bacterial alkanal monooxygenase alpha and beta chains.</text>
</comment>
<keyword evidence="4" id="KW-1185">Reference proteome</keyword>
<dbReference type="InterPro" id="IPR050766">
    <property type="entry name" value="Bact_Lucif_Oxidored"/>
</dbReference>
<dbReference type="SUPFAM" id="SSF51679">
    <property type="entry name" value="Bacterial luciferase-like"/>
    <property type="match status" value="1"/>
</dbReference>
<dbReference type="RefSeq" id="WP_090555622.1">
    <property type="nucleotide sequence ID" value="NZ_FNRA01000002.1"/>
</dbReference>
<dbReference type="NCBIfam" id="TIGR03558">
    <property type="entry name" value="oxido_grp_1"/>
    <property type="match status" value="1"/>
</dbReference>
<dbReference type="Proteomes" id="UP000198850">
    <property type="component" value="Unassembled WGS sequence"/>
</dbReference>
<feature type="domain" description="Luciferase-like" evidence="2">
    <location>
        <begin position="16"/>
        <end position="302"/>
    </location>
</feature>
<gene>
    <name evidence="3" type="ORF">SAMN05443550_102498</name>
</gene>
<evidence type="ECO:0000313" key="4">
    <source>
        <dbReference type="Proteomes" id="UP000198850"/>
    </source>
</evidence>
<accession>A0A1H3ZUF0</accession>
<dbReference type="PANTHER" id="PTHR30137">
    <property type="entry name" value="LUCIFERASE-LIKE MONOOXYGENASE"/>
    <property type="match status" value="1"/>
</dbReference>
<dbReference type="AlphaFoldDB" id="A0A1H3ZUF0"/>
<dbReference type="EMBL" id="FNRA01000002">
    <property type="protein sequence ID" value="SEA27396.1"/>
    <property type="molecule type" value="Genomic_DNA"/>
</dbReference>
<dbReference type="InterPro" id="IPR019949">
    <property type="entry name" value="CmoO-like"/>
</dbReference>
<dbReference type="STRING" id="425514.SAMN05443550_102498"/>
<protein>
    <submittedName>
        <fullName evidence="3">Luciferase family oxidoreductase, group 1</fullName>
    </submittedName>
</protein>
<proteinExistence type="predicted"/>
<dbReference type="InterPro" id="IPR036661">
    <property type="entry name" value="Luciferase-like_sf"/>
</dbReference>
<evidence type="ECO:0000259" key="2">
    <source>
        <dbReference type="Pfam" id="PF00296"/>
    </source>
</evidence>
<organism evidence="3 4">
    <name type="scientific">Pedobacter hartonius</name>
    <dbReference type="NCBI Taxonomy" id="425514"/>
    <lineage>
        <taxon>Bacteria</taxon>
        <taxon>Pseudomonadati</taxon>
        <taxon>Bacteroidota</taxon>
        <taxon>Sphingobacteriia</taxon>
        <taxon>Sphingobacteriales</taxon>
        <taxon>Sphingobacteriaceae</taxon>
        <taxon>Pedobacter</taxon>
    </lineage>
</organism>
<dbReference type="Pfam" id="PF00296">
    <property type="entry name" value="Bac_luciferase"/>
    <property type="match status" value="1"/>
</dbReference>
<dbReference type="GO" id="GO:0016705">
    <property type="term" value="F:oxidoreductase activity, acting on paired donors, with incorporation or reduction of molecular oxygen"/>
    <property type="evidence" value="ECO:0007669"/>
    <property type="project" value="InterPro"/>
</dbReference>
<reference evidence="3 4" key="1">
    <citation type="submission" date="2016-10" db="EMBL/GenBank/DDBJ databases">
        <authorList>
            <person name="de Groot N.N."/>
        </authorList>
    </citation>
    <scope>NUCLEOTIDE SEQUENCE [LARGE SCALE GENOMIC DNA]</scope>
    <source>
        <strain evidence="3 4">DSM 19033</strain>
    </source>
</reference>
<dbReference type="PANTHER" id="PTHR30137:SF20">
    <property type="entry name" value="N-ACETYL-S-ALKYLCYSTEINE MONOOXYGENASE"/>
    <property type="match status" value="1"/>
</dbReference>
<evidence type="ECO:0000313" key="3">
    <source>
        <dbReference type="EMBL" id="SEA27396.1"/>
    </source>
</evidence>
<evidence type="ECO:0000256" key="1">
    <source>
        <dbReference type="ARBA" id="ARBA00007789"/>
    </source>
</evidence>
<dbReference type="InterPro" id="IPR011251">
    <property type="entry name" value="Luciferase-like_dom"/>
</dbReference>
<dbReference type="Gene3D" id="3.20.20.30">
    <property type="entry name" value="Luciferase-like domain"/>
    <property type="match status" value="1"/>
</dbReference>
<dbReference type="GO" id="GO:0005829">
    <property type="term" value="C:cytosol"/>
    <property type="evidence" value="ECO:0007669"/>
    <property type="project" value="TreeGrafter"/>
</dbReference>